<dbReference type="EMBL" id="CP047616">
    <property type="protein sequence ID" value="QIW54781.1"/>
    <property type="molecule type" value="Genomic_DNA"/>
</dbReference>
<keyword evidence="1" id="KW-0732">Signal</keyword>
<dbReference type="InterPro" id="IPR011050">
    <property type="entry name" value="Pectin_lyase_fold/virulence"/>
</dbReference>
<dbReference type="AlphaFoldDB" id="A0A6H0UF80"/>
<name>A0A6H0UF80_9LACT</name>
<dbReference type="SUPFAM" id="SSF51126">
    <property type="entry name" value="Pectin lyase-like"/>
    <property type="match status" value="1"/>
</dbReference>
<reference evidence="2 3" key="1">
    <citation type="submission" date="2019-12" db="EMBL/GenBank/DDBJ databases">
        <title>Whole genome sequences of Lactococcus raffinolactis strains isolated from sewage.</title>
        <authorList>
            <person name="Ybazeta G."/>
            <person name="Ross M."/>
            <person name="Brabant-Kirwan D."/>
            <person name="Saleh M."/>
            <person name="Dillon J.A."/>
            <person name="Splinter K."/>
            <person name="Nokhbeh R."/>
        </authorList>
    </citation>
    <scope>NUCLEOTIDE SEQUENCE [LARGE SCALE GENOMIC DNA]</scope>
    <source>
        <strain evidence="2 3">Lr_19_5</strain>
    </source>
</reference>
<accession>A0A6H0UF80</accession>
<feature type="signal peptide" evidence="1">
    <location>
        <begin position="1"/>
        <end position="32"/>
    </location>
</feature>
<dbReference type="Proteomes" id="UP000501945">
    <property type="component" value="Chromosome"/>
</dbReference>
<evidence type="ECO:0000313" key="3">
    <source>
        <dbReference type="Proteomes" id="UP000501945"/>
    </source>
</evidence>
<evidence type="ECO:0000313" key="2">
    <source>
        <dbReference type="EMBL" id="QIW54781.1"/>
    </source>
</evidence>
<dbReference type="RefSeq" id="WP_167839136.1">
    <property type="nucleotide sequence ID" value="NZ_CP047616.1"/>
</dbReference>
<gene>
    <name evidence="2" type="ORF">GU336_11905</name>
</gene>
<evidence type="ECO:0000256" key="1">
    <source>
        <dbReference type="SAM" id="SignalP"/>
    </source>
</evidence>
<feature type="chain" id="PRO_5026279584" evidence="1">
    <location>
        <begin position="33"/>
        <end position="465"/>
    </location>
</feature>
<protein>
    <submittedName>
        <fullName evidence="2">Uncharacterized protein</fullName>
    </submittedName>
</protein>
<sequence length="465" mass="49837">MRGNKMRYSVLICIVASLLAFLLVLLPANIQATVDHDTSVAIPDTTSESGTWPVVNSVTPGFNKPYRESTVSYKGKANYYFATGDTTYTNGQTVYLTFDGATGAVATTGTANGDTVFQAKVILLPDTNGDGEFKFTNQLSGANRTVFVDAGTYIQSLDVTMANFTSGGPAIIGLTDFKGANPVVIKRTPVLKGSASGGVTNRYHYRQVIQSGTTLQNIVFDADGYGMVKDGALAANQYATVYTRNGKDSESNITWGTTGNISTGNRGTAWFVLTDYPEGNLIKNCTIQNLGPSDGTPNPNYAINIIQGTKQQINLENLVIKNNRGATSDSFRLINIGPASNINIKDITFDKGASTNRDQDLIWQEAPGTATGIPAGTEITATEQISDVRFAGDFNVIGYTRKRIGSQLTTYKNLTVPESFRYVAYSVGTTATNWSGSTTAADIHVYQSLNDFEQGWANGDAANDN</sequence>
<proteinExistence type="predicted"/>
<organism evidence="2 3">
    <name type="scientific">Pseudolactococcus raffinolactis</name>
    <dbReference type="NCBI Taxonomy" id="1366"/>
    <lineage>
        <taxon>Bacteria</taxon>
        <taxon>Bacillati</taxon>
        <taxon>Bacillota</taxon>
        <taxon>Bacilli</taxon>
        <taxon>Lactobacillales</taxon>
        <taxon>Streptococcaceae</taxon>
        <taxon>Pseudolactococcus</taxon>
    </lineage>
</organism>